<dbReference type="Gene3D" id="3.30.450.60">
    <property type="match status" value="1"/>
</dbReference>
<dbReference type="InterPro" id="IPR027155">
    <property type="entry name" value="APS3"/>
</dbReference>
<dbReference type="Pfam" id="PF01217">
    <property type="entry name" value="Clat_adaptor_s"/>
    <property type="match status" value="2"/>
</dbReference>
<keyword evidence="6" id="KW-0333">Golgi apparatus</keyword>
<dbReference type="PROSITE" id="PS00989">
    <property type="entry name" value="CLAT_ADAPTOR_S"/>
    <property type="match status" value="1"/>
</dbReference>
<dbReference type="GO" id="GO:0030123">
    <property type="term" value="C:AP-3 adaptor complex"/>
    <property type="evidence" value="ECO:0007669"/>
    <property type="project" value="InterPro"/>
</dbReference>
<dbReference type="EMBL" id="KZ819191">
    <property type="protein sequence ID" value="PWZ01086.1"/>
    <property type="molecule type" value="Genomic_DNA"/>
</dbReference>
<dbReference type="FunCoup" id="A0A317XRY9">
    <property type="interactions" value="287"/>
</dbReference>
<dbReference type="OrthoDB" id="10261046at2759"/>
<keyword evidence="4" id="KW-0813">Transport</keyword>
<keyword evidence="12" id="KW-1185">Reference proteome</keyword>
<evidence type="ECO:0000313" key="11">
    <source>
        <dbReference type="EMBL" id="PWZ01086.1"/>
    </source>
</evidence>
<dbReference type="PANTHER" id="PTHR11753">
    <property type="entry name" value="ADAPTOR COMPLEXES SMALL SUBUNIT FAMILY"/>
    <property type="match status" value="1"/>
</dbReference>
<evidence type="ECO:0000256" key="7">
    <source>
        <dbReference type="ARBA" id="ARBA00023136"/>
    </source>
</evidence>
<dbReference type="GO" id="GO:0006886">
    <property type="term" value="P:intracellular protein transport"/>
    <property type="evidence" value="ECO:0007669"/>
    <property type="project" value="InterPro"/>
</dbReference>
<evidence type="ECO:0000256" key="8">
    <source>
        <dbReference type="ARBA" id="ARBA00023329"/>
    </source>
</evidence>
<keyword evidence="7" id="KW-0472">Membrane</keyword>
<comment type="similarity">
    <text evidence="3">Belongs to the adaptor complexes small subunit family.</text>
</comment>
<sequence>MTIRAALIINNHGKPRLTKFYTQLPASRQQALIKEIFRLVSKRPYGVCNFLDASELTPLLPPPQDAVKFSSNLAAKTKDRHSESKPEAAVPKPGPSTYNQDELRVIYRHYATLYFVFVVDQSESELGILDLIQVFVESLDRCFENVCELDLIFHFDEVHAILNEVIQGGLVVETNINEIVSAAQSTSRARKTSAASSSSHLASLNPAAINLSIPGSPGWGTSGNFSGSGASSNQGLAGIPWPRGTFVVEAISNLGNQYLGRNTRR</sequence>
<evidence type="ECO:0000256" key="3">
    <source>
        <dbReference type="ARBA" id="ARBA00006972"/>
    </source>
</evidence>
<organism evidence="11 12">
    <name type="scientific">Testicularia cyperi</name>
    <dbReference type="NCBI Taxonomy" id="1882483"/>
    <lineage>
        <taxon>Eukaryota</taxon>
        <taxon>Fungi</taxon>
        <taxon>Dikarya</taxon>
        <taxon>Basidiomycota</taxon>
        <taxon>Ustilaginomycotina</taxon>
        <taxon>Ustilaginomycetes</taxon>
        <taxon>Ustilaginales</taxon>
        <taxon>Anthracoideaceae</taxon>
        <taxon>Testicularia</taxon>
    </lineage>
</organism>
<dbReference type="InterPro" id="IPR022775">
    <property type="entry name" value="AP_mu_sigma_su"/>
</dbReference>
<dbReference type="GO" id="GO:0005794">
    <property type="term" value="C:Golgi apparatus"/>
    <property type="evidence" value="ECO:0007669"/>
    <property type="project" value="UniProtKB-SubCell"/>
</dbReference>
<evidence type="ECO:0000256" key="6">
    <source>
        <dbReference type="ARBA" id="ARBA00023034"/>
    </source>
</evidence>
<evidence type="ECO:0000256" key="4">
    <source>
        <dbReference type="ARBA" id="ARBA00022448"/>
    </source>
</evidence>
<keyword evidence="8" id="KW-0968">Cytoplasmic vesicle</keyword>
<dbReference type="CDD" id="cd14834">
    <property type="entry name" value="AP3_sigma"/>
    <property type="match status" value="1"/>
</dbReference>
<feature type="domain" description="AP complex mu/sigma subunit" evidence="10">
    <location>
        <begin position="2"/>
        <end position="55"/>
    </location>
</feature>
<evidence type="ECO:0000256" key="2">
    <source>
        <dbReference type="ARBA" id="ARBA00004555"/>
    </source>
</evidence>
<feature type="domain" description="AP complex mu/sigma subunit" evidence="10">
    <location>
        <begin position="99"/>
        <end position="184"/>
    </location>
</feature>
<evidence type="ECO:0000256" key="9">
    <source>
        <dbReference type="SAM" id="MobiDB-lite"/>
    </source>
</evidence>
<reference evidence="11 12" key="1">
    <citation type="journal article" date="2018" name="Mol. Biol. Evol.">
        <title>Broad Genomic Sampling Reveals a Smut Pathogenic Ancestry of the Fungal Clade Ustilaginomycotina.</title>
        <authorList>
            <person name="Kijpornyongpan T."/>
            <person name="Mondo S.J."/>
            <person name="Barry K."/>
            <person name="Sandor L."/>
            <person name="Lee J."/>
            <person name="Lipzen A."/>
            <person name="Pangilinan J."/>
            <person name="LaButti K."/>
            <person name="Hainaut M."/>
            <person name="Henrissat B."/>
            <person name="Grigoriev I.V."/>
            <person name="Spatafora J.W."/>
            <person name="Aime M.C."/>
        </authorList>
    </citation>
    <scope>NUCLEOTIDE SEQUENCE [LARGE SCALE GENOMIC DNA]</scope>
    <source>
        <strain evidence="11 12">MCA 3645</strain>
    </source>
</reference>
<dbReference type="InterPro" id="IPR011012">
    <property type="entry name" value="Longin-like_dom_sf"/>
</dbReference>
<evidence type="ECO:0000256" key="5">
    <source>
        <dbReference type="ARBA" id="ARBA00022927"/>
    </source>
</evidence>
<dbReference type="STRING" id="1882483.A0A317XRY9"/>
<comment type="subcellular location">
    <subcellularLocation>
        <location evidence="1">Cytoplasmic vesicle membrane</location>
        <topology evidence="1">Peripheral membrane protein</topology>
        <orientation evidence="1">Cytoplasmic side</orientation>
    </subcellularLocation>
    <subcellularLocation>
        <location evidence="2">Golgi apparatus</location>
    </subcellularLocation>
</comment>
<dbReference type="InterPro" id="IPR016635">
    <property type="entry name" value="AP_complex_ssu"/>
</dbReference>
<gene>
    <name evidence="11" type="ORF">BCV70DRAFT_199447</name>
</gene>
<dbReference type="SUPFAM" id="SSF64356">
    <property type="entry name" value="SNARE-like"/>
    <property type="match status" value="1"/>
</dbReference>
<evidence type="ECO:0000256" key="1">
    <source>
        <dbReference type="ARBA" id="ARBA00004180"/>
    </source>
</evidence>
<dbReference type="InParanoid" id="A0A317XRY9"/>
<dbReference type="GO" id="GO:0030659">
    <property type="term" value="C:cytoplasmic vesicle membrane"/>
    <property type="evidence" value="ECO:0007669"/>
    <property type="project" value="UniProtKB-SubCell"/>
</dbReference>
<feature type="region of interest" description="Disordered" evidence="9">
    <location>
        <begin position="76"/>
        <end position="96"/>
    </location>
</feature>
<dbReference type="GO" id="GO:0006896">
    <property type="term" value="P:Golgi to vacuole transport"/>
    <property type="evidence" value="ECO:0007669"/>
    <property type="project" value="InterPro"/>
</dbReference>
<accession>A0A317XRY9</accession>
<keyword evidence="5" id="KW-0653">Protein transport</keyword>
<feature type="compositionally biased region" description="Basic and acidic residues" evidence="9">
    <location>
        <begin position="76"/>
        <end position="86"/>
    </location>
</feature>
<evidence type="ECO:0000313" key="12">
    <source>
        <dbReference type="Proteomes" id="UP000246740"/>
    </source>
</evidence>
<dbReference type="InterPro" id="IPR000804">
    <property type="entry name" value="Clathrin_sm-chain_CS"/>
</dbReference>
<protein>
    <recommendedName>
        <fullName evidence="10">AP complex mu/sigma subunit domain-containing protein</fullName>
    </recommendedName>
</protein>
<name>A0A317XRY9_9BASI</name>
<dbReference type="AlphaFoldDB" id="A0A317XRY9"/>
<dbReference type="Proteomes" id="UP000246740">
    <property type="component" value="Unassembled WGS sequence"/>
</dbReference>
<evidence type="ECO:0000259" key="10">
    <source>
        <dbReference type="Pfam" id="PF01217"/>
    </source>
</evidence>
<proteinExistence type="inferred from homology"/>